<dbReference type="AlphaFoldDB" id="A0A009HW04"/>
<dbReference type="PANTHER" id="PTHR43479:SF11">
    <property type="entry name" value="ACREF_ENVCD OPERON REPRESSOR-RELATED"/>
    <property type="match status" value="1"/>
</dbReference>
<feature type="domain" description="HTH tetR-type" evidence="3">
    <location>
        <begin position="20"/>
        <end position="80"/>
    </location>
</feature>
<dbReference type="InterPro" id="IPR009057">
    <property type="entry name" value="Homeodomain-like_sf"/>
</dbReference>
<evidence type="ECO:0000313" key="4">
    <source>
        <dbReference type="EMBL" id="EXB07170.1"/>
    </source>
</evidence>
<dbReference type="Pfam" id="PF00440">
    <property type="entry name" value="TetR_N"/>
    <property type="match status" value="1"/>
</dbReference>
<keyword evidence="1 2" id="KW-0238">DNA-binding</keyword>
<dbReference type="Pfam" id="PF21306">
    <property type="entry name" value="TetR_C_40"/>
    <property type="match status" value="1"/>
</dbReference>
<feature type="DNA-binding region" description="H-T-H motif" evidence="2">
    <location>
        <begin position="43"/>
        <end position="62"/>
    </location>
</feature>
<evidence type="ECO:0000256" key="1">
    <source>
        <dbReference type="ARBA" id="ARBA00023125"/>
    </source>
</evidence>
<dbReference type="GO" id="GO:0003677">
    <property type="term" value="F:DNA binding"/>
    <property type="evidence" value="ECO:0007669"/>
    <property type="project" value="UniProtKB-UniRule"/>
</dbReference>
<dbReference type="PATRIC" id="fig|1310613.3.peg.531"/>
<dbReference type="InterPro" id="IPR049513">
    <property type="entry name" value="TetR_C_40"/>
</dbReference>
<organism evidence="4 5">
    <name type="scientific">Acinetobacter baumannii (strain 1295743)</name>
    <dbReference type="NCBI Taxonomy" id="1310613"/>
    <lineage>
        <taxon>Bacteria</taxon>
        <taxon>Pseudomonadati</taxon>
        <taxon>Pseudomonadota</taxon>
        <taxon>Gammaproteobacteria</taxon>
        <taxon>Moraxellales</taxon>
        <taxon>Moraxellaceae</taxon>
        <taxon>Acinetobacter</taxon>
        <taxon>Acinetobacter calcoaceticus/baumannii complex</taxon>
    </lineage>
</organism>
<proteinExistence type="predicted"/>
<comment type="caution">
    <text evidence="4">The sequence shown here is derived from an EMBL/GenBank/DDBJ whole genome shotgun (WGS) entry which is preliminary data.</text>
</comment>
<evidence type="ECO:0000256" key="2">
    <source>
        <dbReference type="PROSITE-ProRule" id="PRU00335"/>
    </source>
</evidence>
<evidence type="ECO:0000259" key="3">
    <source>
        <dbReference type="PROSITE" id="PS50977"/>
    </source>
</evidence>
<reference evidence="4 5" key="1">
    <citation type="submission" date="2014-02" db="EMBL/GenBank/DDBJ databases">
        <title>Comparative genomics and transcriptomics to identify genetic mechanisms underlying the emergence of carbapenem resistant Acinetobacter baumannii (CRAb).</title>
        <authorList>
            <person name="Harris A.D."/>
            <person name="Johnson K.J."/>
            <person name="George J."/>
            <person name="Shefchek K."/>
            <person name="Daugherty S.C."/>
            <person name="Parankush S."/>
            <person name="Sadzewicz L."/>
            <person name="Tallon L."/>
            <person name="Sengamalay N."/>
            <person name="Hazen T.H."/>
            <person name="Rasko D.A."/>
        </authorList>
    </citation>
    <scope>NUCLEOTIDE SEQUENCE [LARGE SCALE GENOMIC DNA]</scope>
    <source>
        <strain evidence="4 5">1295743</strain>
    </source>
</reference>
<dbReference type="Proteomes" id="UP000020595">
    <property type="component" value="Unassembled WGS sequence"/>
</dbReference>
<dbReference type="InterPro" id="IPR001647">
    <property type="entry name" value="HTH_TetR"/>
</dbReference>
<dbReference type="PANTHER" id="PTHR43479">
    <property type="entry name" value="ACREF/ENVCD OPERON REPRESSOR-RELATED"/>
    <property type="match status" value="1"/>
</dbReference>
<dbReference type="PROSITE" id="PS50977">
    <property type="entry name" value="HTH_TETR_2"/>
    <property type="match status" value="1"/>
</dbReference>
<evidence type="ECO:0000313" key="5">
    <source>
        <dbReference type="Proteomes" id="UP000020595"/>
    </source>
</evidence>
<dbReference type="EMBL" id="JEWH01000004">
    <property type="protein sequence ID" value="EXB07170.1"/>
    <property type="molecule type" value="Genomic_DNA"/>
</dbReference>
<accession>A0A009HW04</accession>
<gene>
    <name evidence="4" type="ORF">J512_0556</name>
</gene>
<dbReference type="RefSeq" id="WP_032050683.1">
    <property type="nucleotide sequence ID" value="NZ_JEWH01000004.1"/>
</dbReference>
<dbReference type="SUPFAM" id="SSF46689">
    <property type="entry name" value="Homeodomain-like"/>
    <property type="match status" value="1"/>
</dbReference>
<sequence length="211" mass="23186">MSNQHISFEEPLTRGHKKKARTKQLLIDTALSIYADIGVNALTLQDLAEKANVSNGTIYNYFKTRDDVLEAVGMTLANDFSDAVTQASANIHSGIQRVAIGIRMFINKAIQDKDWAKALINVIHLDDRMRSTVANNIVNDLELAKKEGSIHFKDRHIAVTFIMSATIGALISIAEGHVIEDHDVILTEMILTGLGAEPQQAYAIAQLPLPL</sequence>
<dbReference type="PRINTS" id="PR00455">
    <property type="entry name" value="HTHTETR"/>
</dbReference>
<name>A0A009HW04_ACIB9</name>
<protein>
    <submittedName>
        <fullName evidence="4">Bacterial regulatory s, tetR family protein</fullName>
    </submittedName>
</protein>
<dbReference type="Gene3D" id="1.10.357.10">
    <property type="entry name" value="Tetracycline Repressor, domain 2"/>
    <property type="match status" value="1"/>
</dbReference>
<dbReference type="InterPro" id="IPR050624">
    <property type="entry name" value="HTH-type_Tx_Regulator"/>
</dbReference>